<evidence type="ECO:0000256" key="9">
    <source>
        <dbReference type="RuleBase" id="RU367121"/>
    </source>
</evidence>
<dbReference type="InterPro" id="IPR005379">
    <property type="entry name" value="FDM1-5/IDN2_XH"/>
</dbReference>
<evidence type="ECO:0000259" key="11">
    <source>
        <dbReference type="Pfam" id="PF08491"/>
    </source>
</evidence>
<comment type="catalytic activity">
    <reaction evidence="9">
        <text>squalene + reduced [NADPH--hemoprotein reductase] + O2 = (S)-2,3-epoxysqualene + oxidized [NADPH--hemoprotein reductase] + H2O + H(+)</text>
        <dbReference type="Rhea" id="RHEA:25282"/>
        <dbReference type="Rhea" id="RHEA-COMP:11964"/>
        <dbReference type="Rhea" id="RHEA-COMP:11965"/>
        <dbReference type="ChEBI" id="CHEBI:15377"/>
        <dbReference type="ChEBI" id="CHEBI:15378"/>
        <dbReference type="ChEBI" id="CHEBI:15379"/>
        <dbReference type="ChEBI" id="CHEBI:15440"/>
        <dbReference type="ChEBI" id="CHEBI:15441"/>
        <dbReference type="ChEBI" id="CHEBI:57618"/>
        <dbReference type="ChEBI" id="CHEBI:58210"/>
        <dbReference type="EC" id="1.14.14.17"/>
    </reaction>
</comment>
<dbReference type="PANTHER" id="PTHR10835">
    <property type="entry name" value="SQUALENE MONOOXYGENASE"/>
    <property type="match status" value="1"/>
</dbReference>
<dbReference type="Proteomes" id="UP000631114">
    <property type="component" value="Unassembled WGS sequence"/>
</dbReference>
<evidence type="ECO:0000256" key="2">
    <source>
        <dbReference type="ARBA" id="ARBA00005018"/>
    </source>
</evidence>
<reference evidence="12 13" key="1">
    <citation type="submission" date="2020-10" db="EMBL/GenBank/DDBJ databases">
        <title>The Coptis chinensis genome and diversification of protoberbering-type alkaloids.</title>
        <authorList>
            <person name="Wang B."/>
            <person name="Shu S."/>
            <person name="Song C."/>
            <person name="Liu Y."/>
        </authorList>
    </citation>
    <scope>NUCLEOTIDE SEQUENCE [LARGE SCALE GENOMIC DNA]</scope>
    <source>
        <strain evidence="12">HL-2020</strain>
        <tissue evidence="12">Leaf</tissue>
    </source>
</reference>
<comment type="function">
    <text evidence="9">Catalyzes the stereospecific oxidation of squalene to (S)-2,3-epoxysqualene, and is considered to be a rate-limiting enzyme in steroid biosynthesis.</text>
</comment>
<feature type="domain" description="Factor of DNA methylation 1-5/IDN2" evidence="10">
    <location>
        <begin position="199"/>
        <end position="257"/>
    </location>
</feature>
<feature type="non-terminal residue" evidence="12">
    <location>
        <position position="1"/>
    </location>
</feature>
<dbReference type="GO" id="GO:0050660">
    <property type="term" value="F:flavin adenine dinucleotide binding"/>
    <property type="evidence" value="ECO:0007669"/>
    <property type="project" value="UniProtKB-UniRule"/>
</dbReference>
<dbReference type="Pfam" id="PF08491">
    <property type="entry name" value="SE"/>
    <property type="match status" value="1"/>
</dbReference>
<organism evidence="12 13">
    <name type="scientific">Coptis chinensis</name>
    <dbReference type="NCBI Taxonomy" id="261450"/>
    <lineage>
        <taxon>Eukaryota</taxon>
        <taxon>Viridiplantae</taxon>
        <taxon>Streptophyta</taxon>
        <taxon>Embryophyta</taxon>
        <taxon>Tracheophyta</taxon>
        <taxon>Spermatophyta</taxon>
        <taxon>Magnoliopsida</taxon>
        <taxon>Ranunculales</taxon>
        <taxon>Ranunculaceae</taxon>
        <taxon>Coptidoideae</taxon>
        <taxon>Coptis</taxon>
    </lineage>
</organism>
<dbReference type="GO" id="GO:0004506">
    <property type="term" value="F:squalene monooxygenase activity"/>
    <property type="evidence" value="ECO:0007669"/>
    <property type="project" value="UniProtKB-UniRule"/>
</dbReference>
<dbReference type="SUPFAM" id="SSF51905">
    <property type="entry name" value="FAD/NAD(P)-binding domain"/>
    <property type="match status" value="1"/>
</dbReference>
<evidence type="ECO:0000256" key="5">
    <source>
        <dbReference type="ARBA" id="ARBA00022630"/>
    </source>
</evidence>
<comment type="pathway">
    <text evidence="2">Terpene metabolism; lanosterol biosynthesis; lanosterol from farnesyl diphosphate: step 2/3.</text>
</comment>
<evidence type="ECO:0000256" key="7">
    <source>
        <dbReference type="ARBA" id="ARBA00023002"/>
    </source>
</evidence>
<evidence type="ECO:0000256" key="1">
    <source>
        <dbReference type="ARBA" id="ARBA00001974"/>
    </source>
</evidence>
<evidence type="ECO:0000313" key="12">
    <source>
        <dbReference type="EMBL" id="KAF9601428.1"/>
    </source>
</evidence>
<dbReference type="AlphaFoldDB" id="A0A835HNR5"/>
<accession>A0A835HNR5</accession>
<dbReference type="EC" id="1.14.14.17" evidence="4 9"/>
<sequence length="263" mass="29674">ITYLATFAFQVPPELYDSFIAAIDKGHKNNAKQKHASRSPSDSRCSINGRCIQHVPSFDWWRDDSSFIRYSCATEPSHVRIYRMNTISELAIAVPPELYDSFIAAIDKGHIKTMPNRSMPAAPHLTPGALLMGDAFNMCHPLTGGGMTVALSDIVVLQNLLKPLRNLNDAPSLCRYLESFYTLRKGLKDNSSRALIGVKRMGELDSKPFQESCKRKYSADEADEKALVLCSQWEEYLKDPDWHPFKIIQVKEDVHQVCLLTLL</sequence>
<dbReference type="Gene3D" id="3.50.50.60">
    <property type="entry name" value="FAD/NAD(P)-binding domain"/>
    <property type="match status" value="1"/>
</dbReference>
<protein>
    <recommendedName>
        <fullName evidence="4 9">Squalene monooxygenase</fullName>
        <ecNumber evidence="4 9">1.14.14.17</ecNumber>
    </recommendedName>
</protein>
<evidence type="ECO:0000256" key="3">
    <source>
        <dbReference type="ARBA" id="ARBA00008802"/>
    </source>
</evidence>
<evidence type="ECO:0000256" key="6">
    <source>
        <dbReference type="ARBA" id="ARBA00022827"/>
    </source>
</evidence>
<dbReference type="GO" id="GO:0016020">
    <property type="term" value="C:membrane"/>
    <property type="evidence" value="ECO:0007669"/>
    <property type="project" value="UniProtKB-SubCell"/>
</dbReference>
<dbReference type="Pfam" id="PF03469">
    <property type="entry name" value="XH"/>
    <property type="match status" value="1"/>
</dbReference>
<keyword evidence="5 9" id="KW-0285">Flavoprotein</keyword>
<gene>
    <name evidence="12" type="ORF">IFM89_020184</name>
</gene>
<keyword evidence="6 9" id="KW-0274">FAD</keyword>
<comment type="caution">
    <text evidence="12">The sequence shown here is derived from an EMBL/GenBank/DDBJ whole genome shotgun (WGS) entry which is preliminary data.</text>
</comment>
<dbReference type="GO" id="GO:0005783">
    <property type="term" value="C:endoplasmic reticulum"/>
    <property type="evidence" value="ECO:0007669"/>
    <property type="project" value="TreeGrafter"/>
</dbReference>
<dbReference type="GO" id="GO:0016126">
    <property type="term" value="P:sterol biosynthetic process"/>
    <property type="evidence" value="ECO:0007669"/>
    <property type="project" value="UniProtKB-UniRule"/>
</dbReference>
<comment type="similarity">
    <text evidence="3 9">Belongs to the squalene monooxygenase family.</text>
</comment>
<dbReference type="InterPro" id="IPR036188">
    <property type="entry name" value="FAD/NAD-bd_sf"/>
</dbReference>
<name>A0A835HNR5_9MAGN</name>
<keyword evidence="13" id="KW-1185">Reference proteome</keyword>
<comment type="subcellular location">
    <subcellularLocation>
        <location evidence="9">Membrane</location>
        <topology evidence="9">Multi-pass membrane protein</topology>
    </subcellularLocation>
</comment>
<keyword evidence="8" id="KW-0472">Membrane</keyword>
<feature type="domain" description="Squalene epoxidase" evidence="11">
    <location>
        <begin position="89"/>
        <end position="187"/>
    </location>
</feature>
<evidence type="ECO:0000256" key="8">
    <source>
        <dbReference type="ARBA" id="ARBA00023136"/>
    </source>
</evidence>
<dbReference type="UniPathway" id="UPA00767">
    <property type="reaction ID" value="UER00752"/>
</dbReference>
<dbReference type="EMBL" id="JADFTS010000006">
    <property type="protein sequence ID" value="KAF9601428.1"/>
    <property type="molecule type" value="Genomic_DNA"/>
</dbReference>
<proteinExistence type="inferred from homology"/>
<evidence type="ECO:0000313" key="13">
    <source>
        <dbReference type="Proteomes" id="UP000631114"/>
    </source>
</evidence>
<dbReference type="PANTHER" id="PTHR10835:SF0">
    <property type="entry name" value="SQUALENE MONOOXYGENASE"/>
    <property type="match status" value="1"/>
</dbReference>
<dbReference type="InterPro" id="IPR013698">
    <property type="entry name" value="Squalene_epoxidase"/>
</dbReference>
<dbReference type="InterPro" id="IPR040125">
    <property type="entry name" value="Squalene_monox"/>
</dbReference>
<evidence type="ECO:0000259" key="10">
    <source>
        <dbReference type="Pfam" id="PF03469"/>
    </source>
</evidence>
<keyword evidence="7 9" id="KW-0560">Oxidoreductase</keyword>
<comment type="cofactor">
    <cofactor evidence="1 9">
        <name>FAD</name>
        <dbReference type="ChEBI" id="CHEBI:57692"/>
    </cofactor>
</comment>
<evidence type="ECO:0000256" key="4">
    <source>
        <dbReference type="ARBA" id="ARBA00012312"/>
    </source>
</evidence>
<dbReference type="OrthoDB" id="1678617at2759"/>